<accession>A0A2G5I057</accession>
<dbReference type="Pfam" id="PF21203">
    <property type="entry name" value="ECM10"/>
    <property type="match status" value="1"/>
</dbReference>
<proteinExistence type="predicted"/>
<evidence type="ECO:0000313" key="3">
    <source>
        <dbReference type="EMBL" id="PIA98195.1"/>
    </source>
</evidence>
<dbReference type="PANTHER" id="PTHR39219:SF1">
    <property type="entry name" value="ER MEMBRANE PROTEIN COMPLEX SUBUNIT 10"/>
    <property type="match status" value="1"/>
</dbReference>
<organism evidence="3 4">
    <name type="scientific">Cercospora beticola</name>
    <name type="common">Sugarbeet leaf spot fungus</name>
    <dbReference type="NCBI Taxonomy" id="122368"/>
    <lineage>
        <taxon>Eukaryota</taxon>
        <taxon>Fungi</taxon>
        <taxon>Dikarya</taxon>
        <taxon>Ascomycota</taxon>
        <taxon>Pezizomycotina</taxon>
        <taxon>Dothideomycetes</taxon>
        <taxon>Dothideomycetidae</taxon>
        <taxon>Mycosphaerellales</taxon>
        <taxon>Mycosphaerellaceae</taxon>
        <taxon>Cercospora</taxon>
    </lineage>
</organism>
<keyword evidence="1" id="KW-0812">Transmembrane</keyword>
<evidence type="ECO:0000313" key="4">
    <source>
        <dbReference type="Proteomes" id="UP000230605"/>
    </source>
</evidence>
<name>A0A2G5I057_CERBT</name>
<feature type="transmembrane region" description="Helical" evidence="1">
    <location>
        <begin position="183"/>
        <end position="200"/>
    </location>
</feature>
<keyword evidence="2" id="KW-0732">Signal</keyword>
<dbReference type="Proteomes" id="UP000230605">
    <property type="component" value="Chromosome 2"/>
</dbReference>
<feature type="signal peptide" evidence="2">
    <location>
        <begin position="1"/>
        <end position="35"/>
    </location>
</feature>
<sequence>MLPSAIPQPSTTMRAATVLSIVLTFIVSLAAAVDAEREVKVFAWPSSADKPQPLATVSYTSNNASIKSYTPPTIPTNDDVVRVGFYHDSGDWSAVATSASNFAPAKSKKLQLHVRQDGELYHLGFKTSEPMSQGKGRNAVKDLNVEVIKIKTGPKPALNKPIVVTADGEVEGKEPEKSFLQKYWWAIALFLVVQVVAGGGKAE</sequence>
<feature type="chain" id="PRO_5013875534" evidence="2">
    <location>
        <begin position="36"/>
        <end position="203"/>
    </location>
</feature>
<comment type="caution">
    <text evidence="3">The sequence shown here is derived from an EMBL/GenBank/DDBJ whole genome shotgun (WGS) entry which is preliminary data.</text>
</comment>
<evidence type="ECO:0000256" key="2">
    <source>
        <dbReference type="SAM" id="SignalP"/>
    </source>
</evidence>
<dbReference type="AlphaFoldDB" id="A0A2G5I057"/>
<evidence type="ECO:0000256" key="1">
    <source>
        <dbReference type="SAM" id="Phobius"/>
    </source>
</evidence>
<dbReference type="EMBL" id="LKMD01000102">
    <property type="protein sequence ID" value="PIA98195.1"/>
    <property type="molecule type" value="Genomic_DNA"/>
</dbReference>
<dbReference type="OrthoDB" id="1894652at2759"/>
<keyword evidence="1" id="KW-0472">Membrane</keyword>
<gene>
    <name evidence="3" type="ORF">CB0940_06372</name>
</gene>
<reference evidence="3 4" key="1">
    <citation type="submission" date="2015-10" db="EMBL/GenBank/DDBJ databases">
        <title>The cercosporin biosynthetic gene cluster was horizontally transferred to several fungal lineages and shown to be expanded in Cercospora beticola based on microsynteny with recipient genomes.</title>
        <authorList>
            <person name="De Jonge R."/>
            <person name="Ebert M.K."/>
            <person name="Suttle J.C."/>
            <person name="Jurick Ii W.M."/>
            <person name="Secor G.A."/>
            <person name="Thomma B.P."/>
            <person name="Van De Peer Y."/>
            <person name="Bolton M.D."/>
        </authorList>
    </citation>
    <scope>NUCLEOTIDE SEQUENCE [LARGE SCALE GENOMIC DNA]</scope>
    <source>
        <strain evidence="3 4">09-40</strain>
    </source>
</reference>
<keyword evidence="1" id="KW-1133">Transmembrane helix</keyword>
<protein>
    <submittedName>
        <fullName evidence="3">Uncharacterized protein</fullName>
    </submittedName>
</protein>
<dbReference type="PANTHER" id="PTHR39219">
    <property type="entry name" value="ER MEMBRANE PROTEIN COMPLEX SUBUNIT 10"/>
    <property type="match status" value="1"/>
</dbReference>